<dbReference type="EMBL" id="FCON02000095">
    <property type="protein sequence ID" value="SAL80683.1"/>
    <property type="molecule type" value="Genomic_DNA"/>
</dbReference>
<proteinExistence type="predicted"/>
<keyword evidence="3" id="KW-1185">Reference proteome</keyword>
<accession>A0A158KIV7</accession>
<sequence length="174" mass="19250">MDDRFDRRELLLHVGDVLEALSRVAGTGRPDASVAQLFKDEKSLHGFAFLRGLAPTINAAEFGKRAASAYSRWPKELLEEELNRDALASSVQHDLFGGNPEGWKVYVAHIRQNVKWFASGLPEMQSQEVTQKTLHDTPESVDSAEKSTDAAATSEWGASDEKRGWPWPQPGSTS</sequence>
<feature type="region of interest" description="Disordered" evidence="1">
    <location>
        <begin position="127"/>
        <end position="174"/>
    </location>
</feature>
<gene>
    <name evidence="2" type="ORF">AWB68_05913</name>
</gene>
<evidence type="ECO:0000313" key="2">
    <source>
        <dbReference type="EMBL" id="SAL80683.1"/>
    </source>
</evidence>
<reference evidence="2" key="1">
    <citation type="submission" date="2016-01" db="EMBL/GenBank/DDBJ databases">
        <authorList>
            <person name="Peeters C."/>
        </authorList>
    </citation>
    <scope>NUCLEOTIDE SEQUENCE [LARGE SCALE GENOMIC DNA]</scope>
    <source>
        <strain evidence="2">LMG 22940</strain>
    </source>
</reference>
<dbReference type="Proteomes" id="UP000054770">
    <property type="component" value="Unassembled WGS sequence"/>
</dbReference>
<feature type="compositionally biased region" description="Basic and acidic residues" evidence="1">
    <location>
        <begin position="133"/>
        <end position="148"/>
    </location>
</feature>
<protein>
    <submittedName>
        <fullName evidence="2">Uncharacterized protein</fullName>
    </submittedName>
</protein>
<name>A0A158KIV7_9BURK</name>
<dbReference type="AlphaFoldDB" id="A0A158KIV7"/>
<evidence type="ECO:0000313" key="3">
    <source>
        <dbReference type="Proteomes" id="UP000054770"/>
    </source>
</evidence>
<evidence type="ECO:0000256" key="1">
    <source>
        <dbReference type="SAM" id="MobiDB-lite"/>
    </source>
</evidence>
<organism evidence="2 3">
    <name type="scientific">Caballeronia choica</name>
    <dbReference type="NCBI Taxonomy" id="326476"/>
    <lineage>
        <taxon>Bacteria</taxon>
        <taxon>Pseudomonadati</taxon>
        <taxon>Pseudomonadota</taxon>
        <taxon>Betaproteobacteria</taxon>
        <taxon>Burkholderiales</taxon>
        <taxon>Burkholderiaceae</taxon>
        <taxon>Caballeronia</taxon>
    </lineage>
</organism>
<dbReference type="RefSeq" id="WP_087647903.1">
    <property type="nucleotide sequence ID" value="NZ_FCON02000095.1"/>
</dbReference>
<comment type="caution">
    <text evidence="2">The sequence shown here is derived from an EMBL/GenBank/DDBJ whole genome shotgun (WGS) entry which is preliminary data.</text>
</comment>
<dbReference type="OrthoDB" id="9025571at2"/>